<evidence type="ECO:0000256" key="1">
    <source>
        <dbReference type="SAM" id="MobiDB-lite"/>
    </source>
</evidence>
<feature type="compositionally biased region" description="Polar residues" evidence="1">
    <location>
        <begin position="7"/>
        <end position="16"/>
    </location>
</feature>
<organism evidence="2 3">
    <name type="scientific">Pedobacter rhizosphaerae</name>
    <dbReference type="NCBI Taxonomy" id="390241"/>
    <lineage>
        <taxon>Bacteria</taxon>
        <taxon>Pseudomonadati</taxon>
        <taxon>Bacteroidota</taxon>
        <taxon>Sphingobacteriia</taxon>
        <taxon>Sphingobacteriales</taxon>
        <taxon>Sphingobacteriaceae</taxon>
        <taxon>Pedobacter</taxon>
    </lineage>
</organism>
<evidence type="ECO:0000313" key="2">
    <source>
        <dbReference type="EMBL" id="SER61054.1"/>
    </source>
</evidence>
<keyword evidence="3" id="KW-1185">Reference proteome</keyword>
<dbReference type="STRING" id="390241.SAMN04488023_11242"/>
<proteinExistence type="predicted"/>
<dbReference type="AlphaFoldDB" id="A0A1H9QKT3"/>
<dbReference type="RefSeq" id="WP_090884378.1">
    <property type="nucleotide sequence ID" value="NZ_FOGG01000012.1"/>
</dbReference>
<gene>
    <name evidence="2" type="ORF">SAMN04488023_11242</name>
</gene>
<reference evidence="2 3" key="1">
    <citation type="submission" date="2016-10" db="EMBL/GenBank/DDBJ databases">
        <authorList>
            <person name="de Groot N.N."/>
        </authorList>
    </citation>
    <scope>NUCLEOTIDE SEQUENCE [LARGE SCALE GENOMIC DNA]</scope>
    <source>
        <strain evidence="2 3">DSM 18610</strain>
    </source>
</reference>
<sequence>MEKETLIPTQQIGQQTDAEEEKKFSSSAEARAAYEEAVVRLLDINNWQTISTIEASDFALYDFSGLPLNRPVEENDYVRIDIPGPGTKVGKGYDWVCIEYLEKFSDVGSDIDFTLFVARPSSIPGEAGEKIAHFFTDRATSTFMVYRRENVLSAEVHGRNEVPNIDEQPLLDKARNLLVNGGSAVGMSFVQWHLLVSGILS</sequence>
<name>A0A1H9QKT3_9SPHI</name>
<dbReference type="EMBL" id="FOGG01000012">
    <property type="protein sequence ID" value="SER61054.1"/>
    <property type="molecule type" value="Genomic_DNA"/>
</dbReference>
<protein>
    <submittedName>
        <fullName evidence="2">Uncharacterized protein</fullName>
    </submittedName>
</protein>
<dbReference type="OrthoDB" id="947646at2"/>
<feature type="region of interest" description="Disordered" evidence="1">
    <location>
        <begin position="1"/>
        <end position="26"/>
    </location>
</feature>
<evidence type="ECO:0000313" key="3">
    <source>
        <dbReference type="Proteomes" id="UP000199572"/>
    </source>
</evidence>
<accession>A0A1H9QKT3</accession>
<dbReference type="Proteomes" id="UP000199572">
    <property type="component" value="Unassembled WGS sequence"/>
</dbReference>